<dbReference type="AlphaFoldDB" id="A0AAW0NH90"/>
<dbReference type="EMBL" id="JBBPFD010000014">
    <property type="protein sequence ID" value="KAK7899566.1"/>
    <property type="molecule type" value="Genomic_DNA"/>
</dbReference>
<name>A0AAW0NH90_9GOBI</name>
<reference evidence="3" key="1">
    <citation type="submission" date="2024-04" db="EMBL/GenBank/DDBJ databases">
        <title>Salinicola lusitanus LLJ914,a marine bacterium isolated from the Okinawa Trough.</title>
        <authorList>
            <person name="Li J."/>
        </authorList>
    </citation>
    <scope>NUCLEOTIDE SEQUENCE [LARGE SCALE GENOMIC DNA]</scope>
</reference>
<proteinExistence type="predicted"/>
<organism evidence="2 3">
    <name type="scientific">Mugilogobius chulae</name>
    <name type="common">yellowstripe goby</name>
    <dbReference type="NCBI Taxonomy" id="88201"/>
    <lineage>
        <taxon>Eukaryota</taxon>
        <taxon>Metazoa</taxon>
        <taxon>Chordata</taxon>
        <taxon>Craniata</taxon>
        <taxon>Vertebrata</taxon>
        <taxon>Euteleostomi</taxon>
        <taxon>Actinopterygii</taxon>
        <taxon>Neopterygii</taxon>
        <taxon>Teleostei</taxon>
        <taxon>Neoteleostei</taxon>
        <taxon>Acanthomorphata</taxon>
        <taxon>Gobiaria</taxon>
        <taxon>Gobiiformes</taxon>
        <taxon>Gobioidei</taxon>
        <taxon>Gobiidae</taxon>
        <taxon>Gobionellinae</taxon>
        <taxon>Mugilogobius</taxon>
    </lineage>
</organism>
<gene>
    <name evidence="2" type="ORF">WMY93_020419</name>
</gene>
<evidence type="ECO:0000256" key="1">
    <source>
        <dbReference type="SAM" id="SignalP"/>
    </source>
</evidence>
<dbReference type="Proteomes" id="UP001460270">
    <property type="component" value="Unassembled WGS sequence"/>
</dbReference>
<comment type="caution">
    <text evidence="2">The sequence shown here is derived from an EMBL/GenBank/DDBJ whole genome shotgun (WGS) entry which is preliminary data.</text>
</comment>
<protein>
    <submittedName>
        <fullName evidence="2">Uncharacterized protein</fullName>
    </submittedName>
</protein>
<keyword evidence="3" id="KW-1185">Reference proteome</keyword>
<accession>A0AAW0NH90</accession>
<feature type="signal peptide" evidence="1">
    <location>
        <begin position="1"/>
        <end position="23"/>
    </location>
</feature>
<sequence length="206" mass="23787">MAKHLKMVPLLLLLLTLSSATDACRSSHRRSLTVEKVDFRGSEQSLRVKVYADGKYLGSGRVGSSLGGYSKTLTKGTSEIKLVVSEKVDGCKTRTLTPGNHKCKVGSYTVHYKIVCHFPALKRRRARRRPTIEECEKHAEKVRKRVMYKAKQPGRYKATMHGSSKLMSTRCMKLRWARSRGRRRRRLWELRERARKREEEAKKRGQ</sequence>
<evidence type="ECO:0000313" key="3">
    <source>
        <dbReference type="Proteomes" id="UP001460270"/>
    </source>
</evidence>
<feature type="chain" id="PRO_5043631663" evidence="1">
    <location>
        <begin position="24"/>
        <end position="206"/>
    </location>
</feature>
<evidence type="ECO:0000313" key="2">
    <source>
        <dbReference type="EMBL" id="KAK7899566.1"/>
    </source>
</evidence>
<keyword evidence="1" id="KW-0732">Signal</keyword>